<dbReference type="PANTHER" id="PTHR30329">
    <property type="entry name" value="STATOR ELEMENT OF FLAGELLAR MOTOR COMPLEX"/>
    <property type="match status" value="1"/>
</dbReference>
<keyword evidence="6 7" id="KW-0472">Membrane</keyword>
<dbReference type="InterPro" id="IPR006665">
    <property type="entry name" value="OmpA-like"/>
</dbReference>
<dbReference type="PROSITE" id="PS51123">
    <property type="entry name" value="OMPA_2"/>
    <property type="match status" value="1"/>
</dbReference>
<evidence type="ECO:0000313" key="12">
    <source>
        <dbReference type="Proteomes" id="UP000460751"/>
    </source>
</evidence>
<protein>
    <submittedName>
        <fullName evidence="11">OmpA family protein</fullName>
    </submittedName>
</protein>
<evidence type="ECO:0000256" key="1">
    <source>
        <dbReference type="ARBA" id="ARBA00004162"/>
    </source>
</evidence>
<dbReference type="SUPFAM" id="SSF103088">
    <property type="entry name" value="OmpA-like"/>
    <property type="match status" value="1"/>
</dbReference>
<comment type="subcellular location">
    <subcellularLocation>
        <location evidence="1">Cell membrane</location>
        <topology evidence="1">Single-pass membrane protein</topology>
    </subcellularLocation>
</comment>
<keyword evidence="3" id="KW-1003">Cell membrane</keyword>
<dbReference type="OrthoDB" id="9815217at2"/>
<evidence type="ECO:0000256" key="2">
    <source>
        <dbReference type="ARBA" id="ARBA00008914"/>
    </source>
</evidence>
<dbReference type="Pfam" id="PF00691">
    <property type="entry name" value="OmpA"/>
    <property type="match status" value="1"/>
</dbReference>
<evidence type="ECO:0000259" key="10">
    <source>
        <dbReference type="PROSITE" id="PS51123"/>
    </source>
</evidence>
<reference evidence="11 12" key="1">
    <citation type="submission" date="2019-11" db="EMBL/GenBank/DDBJ databases">
        <title>Genome sequences of 17 halophilic strains isolated from different environments.</title>
        <authorList>
            <person name="Furrow R.E."/>
        </authorList>
    </citation>
    <scope>NUCLEOTIDE SEQUENCE [LARGE SCALE GENOMIC DNA]</scope>
    <source>
        <strain evidence="11 12">22507_15_FS</strain>
    </source>
</reference>
<evidence type="ECO:0000256" key="5">
    <source>
        <dbReference type="ARBA" id="ARBA00022989"/>
    </source>
</evidence>
<feature type="transmembrane region" description="Helical" evidence="9">
    <location>
        <begin position="20"/>
        <end position="42"/>
    </location>
</feature>
<dbReference type="AlphaFoldDB" id="A0A9X4YAY6"/>
<sequence length="277" mass="30190">MAALPKRRSRRGNTSSSSPGWMTTLADMFMLLMTFFILMLSFSSMDAEKYRAMVTSLVEAFNMAPDQMPEPQGLADEDTESPAISEDVPIPMDGAPAAPSEGDAMLRGQASAEPARPDVHPGVEQLASMLISEMEKAVSEEQIDVGFDRQRVVIRFNDEATFPVGSAELIPDIRPVVADIVEIVARCDGEVVVTGHTDNRPIVSDRYRSNWDLSAARAVSLVHELVLNRAIPAENVVAAGRAETRPIADNDTAEGREKNRRVEIEIYEPDCDTGGGD</sequence>
<dbReference type="EMBL" id="WMEX01000002">
    <property type="protein sequence ID" value="MYL25893.1"/>
    <property type="molecule type" value="Genomic_DNA"/>
</dbReference>
<keyword evidence="4 9" id="KW-0812">Transmembrane</keyword>
<evidence type="ECO:0000256" key="8">
    <source>
        <dbReference type="SAM" id="MobiDB-lite"/>
    </source>
</evidence>
<dbReference type="Pfam" id="PF13677">
    <property type="entry name" value="MotB_plug"/>
    <property type="match status" value="1"/>
</dbReference>
<dbReference type="PANTHER" id="PTHR30329:SF21">
    <property type="entry name" value="LIPOPROTEIN YIAD-RELATED"/>
    <property type="match status" value="1"/>
</dbReference>
<dbReference type="GO" id="GO:0005886">
    <property type="term" value="C:plasma membrane"/>
    <property type="evidence" value="ECO:0007669"/>
    <property type="project" value="UniProtKB-SubCell"/>
</dbReference>
<dbReference type="InterPro" id="IPR025713">
    <property type="entry name" value="MotB-like_N_dom"/>
</dbReference>
<feature type="domain" description="OmpA-like" evidence="10">
    <location>
        <begin position="149"/>
        <end position="270"/>
    </location>
</feature>
<keyword evidence="5 9" id="KW-1133">Transmembrane helix</keyword>
<dbReference type="InterPro" id="IPR036737">
    <property type="entry name" value="OmpA-like_sf"/>
</dbReference>
<accession>A0A9X4YAY6</accession>
<gene>
    <name evidence="11" type="ORF">GLW01_03710</name>
</gene>
<dbReference type="Gene3D" id="3.30.1330.60">
    <property type="entry name" value="OmpA-like domain"/>
    <property type="match status" value="1"/>
</dbReference>
<proteinExistence type="inferred from homology"/>
<evidence type="ECO:0000256" key="4">
    <source>
        <dbReference type="ARBA" id="ARBA00022692"/>
    </source>
</evidence>
<evidence type="ECO:0000256" key="6">
    <source>
        <dbReference type="ARBA" id="ARBA00023136"/>
    </source>
</evidence>
<evidence type="ECO:0000256" key="3">
    <source>
        <dbReference type="ARBA" id="ARBA00022475"/>
    </source>
</evidence>
<evidence type="ECO:0000313" key="11">
    <source>
        <dbReference type="EMBL" id="MYL25893.1"/>
    </source>
</evidence>
<comment type="caution">
    <text evidence="11">The sequence shown here is derived from an EMBL/GenBank/DDBJ whole genome shotgun (WGS) entry which is preliminary data.</text>
</comment>
<dbReference type="Proteomes" id="UP000460751">
    <property type="component" value="Unassembled WGS sequence"/>
</dbReference>
<dbReference type="InterPro" id="IPR050330">
    <property type="entry name" value="Bact_OuterMem_StrucFunc"/>
</dbReference>
<name>A0A9X4YAY6_9GAMM</name>
<comment type="similarity">
    <text evidence="2">Belongs to the MotB family.</text>
</comment>
<dbReference type="CDD" id="cd07185">
    <property type="entry name" value="OmpA_C-like"/>
    <property type="match status" value="1"/>
</dbReference>
<evidence type="ECO:0000256" key="9">
    <source>
        <dbReference type="SAM" id="Phobius"/>
    </source>
</evidence>
<organism evidence="11 12">
    <name type="scientific">Vreelandella halophila</name>
    <dbReference type="NCBI Taxonomy" id="86177"/>
    <lineage>
        <taxon>Bacteria</taxon>
        <taxon>Pseudomonadati</taxon>
        <taxon>Pseudomonadota</taxon>
        <taxon>Gammaproteobacteria</taxon>
        <taxon>Oceanospirillales</taxon>
        <taxon>Halomonadaceae</taxon>
        <taxon>Vreelandella</taxon>
    </lineage>
</organism>
<feature type="region of interest" description="Disordered" evidence="8">
    <location>
        <begin position="66"/>
        <end position="88"/>
    </location>
</feature>
<dbReference type="RefSeq" id="WP_151440178.1">
    <property type="nucleotide sequence ID" value="NZ_WMEX01000002.1"/>
</dbReference>
<keyword evidence="12" id="KW-1185">Reference proteome</keyword>
<evidence type="ECO:0000256" key="7">
    <source>
        <dbReference type="PROSITE-ProRule" id="PRU00473"/>
    </source>
</evidence>